<comment type="subcellular location">
    <subcellularLocation>
        <location evidence="1">Cell membrane</location>
        <topology evidence="1">Multi-pass membrane protein</topology>
    </subcellularLocation>
</comment>
<evidence type="ECO:0000256" key="5">
    <source>
        <dbReference type="ARBA" id="ARBA00022989"/>
    </source>
</evidence>
<dbReference type="EMBL" id="JAEKNS010000037">
    <property type="protein sequence ID" value="MBJ7593735.1"/>
    <property type="molecule type" value="Genomic_DNA"/>
</dbReference>
<dbReference type="GO" id="GO:0016491">
    <property type="term" value="F:oxidoreductase activity"/>
    <property type="evidence" value="ECO:0007669"/>
    <property type="project" value="InterPro"/>
</dbReference>
<keyword evidence="6 7" id="KW-0472">Membrane</keyword>
<sequence length="257" mass="27766">MLENAIVGPFIAIISFVCSIGNVPLAAALWKGGISFGGVVAFIFADLITLPLLVIYRKYYGTRMMLRILGSFWLVMSAGGLLVDLLFQAINAAPTARPTQIAPERFALDYTSVLNVIFLIAFGGLYYLHRNRARFGGGTGYAIDPVCGMQVETSSAPARVVHDGTAYFFCSDGCHDRFGRQPERFAGPTFRGPEGMTEVVTDTTAVALDPVCGMSVKMADAAARRTRDGHDFYFCSAGCAEHFDREPAGRARGHIAS</sequence>
<dbReference type="GO" id="GO:0005886">
    <property type="term" value="C:plasma membrane"/>
    <property type="evidence" value="ECO:0007669"/>
    <property type="project" value="UniProtKB-SubCell"/>
</dbReference>
<dbReference type="InterPro" id="IPR005524">
    <property type="entry name" value="DUF318"/>
</dbReference>
<dbReference type="InterPro" id="IPR007029">
    <property type="entry name" value="YHS_dom"/>
</dbReference>
<dbReference type="SMART" id="SM00746">
    <property type="entry name" value="TRASH"/>
    <property type="match status" value="2"/>
</dbReference>
<evidence type="ECO:0000313" key="9">
    <source>
        <dbReference type="EMBL" id="MBJ7593735.1"/>
    </source>
</evidence>
<dbReference type="InterPro" id="IPR011017">
    <property type="entry name" value="TRASH_dom"/>
</dbReference>
<feature type="domain" description="TRASH" evidence="8">
    <location>
        <begin position="144"/>
        <end position="182"/>
    </location>
</feature>
<protein>
    <submittedName>
        <fullName evidence="9">YHS domain-containing protein</fullName>
    </submittedName>
</protein>
<feature type="transmembrane region" description="Helical" evidence="7">
    <location>
        <begin position="110"/>
        <end position="128"/>
    </location>
</feature>
<evidence type="ECO:0000256" key="1">
    <source>
        <dbReference type="ARBA" id="ARBA00004651"/>
    </source>
</evidence>
<feature type="domain" description="TRASH" evidence="8">
    <location>
        <begin position="209"/>
        <end position="247"/>
    </location>
</feature>
<dbReference type="PANTHER" id="PTHR42775:SF1">
    <property type="entry name" value="PERMEASE RV2963-RELATED"/>
    <property type="match status" value="1"/>
</dbReference>
<gene>
    <name evidence="9" type="ORF">JF886_02550</name>
</gene>
<dbReference type="PANTHER" id="PTHR42775">
    <property type="entry name" value="PERMEASE RV2963-RELATED"/>
    <property type="match status" value="1"/>
</dbReference>
<evidence type="ECO:0000256" key="4">
    <source>
        <dbReference type="ARBA" id="ARBA00022692"/>
    </source>
</evidence>
<feature type="transmembrane region" description="Helical" evidence="7">
    <location>
        <begin position="7"/>
        <end position="30"/>
    </location>
</feature>
<dbReference type="AlphaFoldDB" id="A0A934MYM6"/>
<dbReference type="RefSeq" id="WP_337309295.1">
    <property type="nucleotide sequence ID" value="NZ_JAEKNS010000037.1"/>
</dbReference>
<evidence type="ECO:0000256" key="7">
    <source>
        <dbReference type="SAM" id="Phobius"/>
    </source>
</evidence>
<accession>A0A934MYM6</accession>
<comment type="caution">
    <text evidence="9">The sequence shown here is derived from an EMBL/GenBank/DDBJ whole genome shotgun (WGS) entry which is preliminary data.</text>
</comment>
<organism evidence="9 10">
    <name type="scientific">Candidatus Aeolococcus gillhamiae</name>
    <dbReference type="NCBI Taxonomy" id="3127015"/>
    <lineage>
        <taxon>Bacteria</taxon>
        <taxon>Bacillati</taxon>
        <taxon>Candidatus Dormiibacterota</taxon>
        <taxon>Candidatus Dormibacteria</taxon>
        <taxon>Candidatus Aeolococcales</taxon>
        <taxon>Candidatus Aeolococcaceae</taxon>
        <taxon>Candidatus Aeolococcus</taxon>
    </lineage>
</organism>
<dbReference type="Proteomes" id="UP000606991">
    <property type="component" value="Unassembled WGS sequence"/>
</dbReference>
<feature type="transmembrane region" description="Helical" evidence="7">
    <location>
        <begin position="36"/>
        <end position="56"/>
    </location>
</feature>
<keyword evidence="3" id="KW-1003">Cell membrane</keyword>
<dbReference type="Pfam" id="PF03773">
    <property type="entry name" value="ArsP_1"/>
    <property type="match status" value="1"/>
</dbReference>
<evidence type="ECO:0000256" key="2">
    <source>
        <dbReference type="ARBA" id="ARBA00006386"/>
    </source>
</evidence>
<proteinExistence type="inferred from homology"/>
<dbReference type="Pfam" id="PF04945">
    <property type="entry name" value="YHS"/>
    <property type="match status" value="2"/>
</dbReference>
<comment type="similarity">
    <text evidence="2">Belongs to the UPF0718 family.</text>
</comment>
<evidence type="ECO:0000259" key="8">
    <source>
        <dbReference type="SMART" id="SM00746"/>
    </source>
</evidence>
<dbReference type="Gene3D" id="1.10.620.20">
    <property type="entry name" value="Ribonucleotide Reductase, subunit A"/>
    <property type="match status" value="1"/>
</dbReference>
<evidence type="ECO:0000313" key="10">
    <source>
        <dbReference type="Proteomes" id="UP000606991"/>
    </source>
</evidence>
<evidence type="ECO:0000256" key="6">
    <source>
        <dbReference type="ARBA" id="ARBA00023136"/>
    </source>
</evidence>
<name>A0A934MYM6_9BACT</name>
<keyword evidence="5 7" id="KW-1133">Transmembrane helix</keyword>
<dbReference type="SUPFAM" id="SSF47240">
    <property type="entry name" value="Ferritin-like"/>
    <property type="match status" value="1"/>
</dbReference>
<reference evidence="9 10" key="1">
    <citation type="submission" date="2020-10" db="EMBL/GenBank/DDBJ databases">
        <title>Ca. Dormibacterota MAGs.</title>
        <authorList>
            <person name="Montgomery K."/>
        </authorList>
    </citation>
    <scope>NUCLEOTIDE SEQUENCE [LARGE SCALE GENOMIC DNA]</scope>
    <source>
        <strain evidence="9">SC8812_S17_18</strain>
    </source>
</reference>
<dbReference type="InterPro" id="IPR012348">
    <property type="entry name" value="RNR-like"/>
</dbReference>
<dbReference type="InterPro" id="IPR053166">
    <property type="entry name" value="UPF0718_permease"/>
</dbReference>
<feature type="transmembrane region" description="Helical" evidence="7">
    <location>
        <begin position="68"/>
        <end position="90"/>
    </location>
</feature>
<evidence type="ECO:0000256" key="3">
    <source>
        <dbReference type="ARBA" id="ARBA00022475"/>
    </source>
</evidence>
<keyword evidence="4 7" id="KW-0812">Transmembrane</keyword>
<dbReference type="InterPro" id="IPR009078">
    <property type="entry name" value="Ferritin-like_SF"/>
</dbReference>